<keyword evidence="2 4" id="KW-0863">Zinc-finger</keyword>
<evidence type="ECO:0000313" key="6">
    <source>
        <dbReference type="EMBL" id="KAH8093891.1"/>
    </source>
</evidence>
<dbReference type="AlphaFoldDB" id="A0A8K0UK95"/>
<feature type="domain" description="MYND-type" evidence="5">
    <location>
        <begin position="258"/>
        <end position="313"/>
    </location>
</feature>
<evidence type="ECO:0000256" key="1">
    <source>
        <dbReference type="ARBA" id="ARBA00022723"/>
    </source>
</evidence>
<keyword evidence="7" id="KW-1185">Reference proteome</keyword>
<gene>
    <name evidence="6" type="ORF">BXZ70DRAFT_1066536</name>
</gene>
<evidence type="ECO:0000256" key="3">
    <source>
        <dbReference type="ARBA" id="ARBA00022833"/>
    </source>
</evidence>
<keyword evidence="1" id="KW-0479">Metal-binding</keyword>
<comment type="caution">
    <text evidence="6">The sequence shown here is derived from an EMBL/GenBank/DDBJ whole genome shotgun (WGS) entry which is preliminary data.</text>
</comment>
<evidence type="ECO:0000259" key="5">
    <source>
        <dbReference type="PROSITE" id="PS50865"/>
    </source>
</evidence>
<dbReference type="GO" id="GO:0008270">
    <property type="term" value="F:zinc ion binding"/>
    <property type="evidence" value="ECO:0007669"/>
    <property type="project" value="UniProtKB-KW"/>
</dbReference>
<dbReference type="InterPro" id="IPR002893">
    <property type="entry name" value="Znf_MYND"/>
</dbReference>
<organism evidence="6 7">
    <name type="scientific">Cristinia sonorae</name>
    <dbReference type="NCBI Taxonomy" id="1940300"/>
    <lineage>
        <taxon>Eukaryota</taxon>
        <taxon>Fungi</taxon>
        <taxon>Dikarya</taxon>
        <taxon>Basidiomycota</taxon>
        <taxon>Agaricomycotina</taxon>
        <taxon>Agaricomycetes</taxon>
        <taxon>Agaricomycetidae</taxon>
        <taxon>Agaricales</taxon>
        <taxon>Pleurotineae</taxon>
        <taxon>Stephanosporaceae</taxon>
        <taxon>Cristinia</taxon>
    </lineage>
</organism>
<dbReference type="Proteomes" id="UP000813824">
    <property type="component" value="Unassembled WGS sequence"/>
</dbReference>
<dbReference type="PROSITE" id="PS50865">
    <property type="entry name" value="ZF_MYND_2"/>
    <property type="match status" value="1"/>
</dbReference>
<name>A0A8K0UK95_9AGAR</name>
<dbReference type="Gene3D" id="6.10.140.2220">
    <property type="match status" value="1"/>
</dbReference>
<protein>
    <recommendedName>
        <fullName evidence="5">MYND-type domain-containing protein</fullName>
    </recommendedName>
</protein>
<proteinExistence type="predicted"/>
<accession>A0A8K0UK95</accession>
<evidence type="ECO:0000256" key="2">
    <source>
        <dbReference type="ARBA" id="ARBA00022771"/>
    </source>
</evidence>
<dbReference type="Pfam" id="PF01753">
    <property type="entry name" value="zf-MYND"/>
    <property type="match status" value="1"/>
</dbReference>
<evidence type="ECO:0000256" key="4">
    <source>
        <dbReference type="PROSITE-ProRule" id="PRU00134"/>
    </source>
</evidence>
<reference evidence="6" key="1">
    <citation type="journal article" date="2021" name="New Phytol.">
        <title>Evolutionary innovations through gain and loss of genes in the ectomycorrhizal Boletales.</title>
        <authorList>
            <person name="Wu G."/>
            <person name="Miyauchi S."/>
            <person name="Morin E."/>
            <person name="Kuo A."/>
            <person name="Drula E."/>
            <person name="Varga T."/>
            <person name="Kohler A."/>
            <person name="Feng B."/>
            <person name="Cao Y."/>
            <person name="Lipzen A."/>
            <person name="Daum C."/>
            <person name="Hundley H."/>
            <person name="Pangilinan J."/>
            <person name="Johnson J."/>
            <person name="Barry K."/>
            <person name="LaButti K."/>
            <person name="Ng V."/>
            <person name="Ahrendt S."/>
            <person name="Min B."/>
            <person name="Choi I.G."/>
            <person name="Park H."/>
            <person name="Plett J.M."/>
            <person name="Magnuson J."/>
            <person name="Spatafora J.W."/>
            <person name="Nagy L.G."/>
            <person name="Henrissat B."/>
            <person name="Grigoriev I.V."/>
            <person name="Yang Z.L."/>
            <person name="Xu J."/>
            <person name="Martin F.M."/>
        </authorList>
    </citation>
    <scope>NUCLEOTIDE SEQUENCE</scope>
    <source>
        <strain evidence="6">KKN 215</strain>
    </source>
</reference>
<dbReference type="SUPFAM" id="SSF144232">
    <property type="entry name" value="HIT/MYND zinc finger-like"/>
    <property type="match status" value="1"/>
</dbReference>
<dbReference type="EMBL" id="JAEVFJ010000027">
    <property type="protein sequence ID" value="KAH8093891.1"/>
    <property type="molecule type" value="Genomic_DNA"/>
</dbReference>
<keyword evidence="3" id="KW-0862">Zinc</keyword>
<evidence type="ECO:0000313" key="7">
    <source>
        <dbReference type="Proteomes" id="UP000813824"/>
    </source>
</evidence>
<dbReference type="OrthoDB" id="3149405at2759"/>
<sequence length="477" mass="54042">MSLPDFNRIRPNKHTHRSSWNESWEKDLKVYDTFRRLGTPIIRSPKSAILASHIRDLKDSDLDVMRGEILQLQSDIRENALALLVVNGFAQQWADLSSAKRTEHVLEALFKASIAGPDLEGYRRWCPDMTVGALGRQPSHYPKLLKEVVDVEGQMLKTFPHPAVEALWSASADDHNAVLIQRWKLGRTYFVSMVVWRVLLSFYGGDEGVRVVMTGTERSDRERSRQLVSLTEDTEEKRLIARIKHARLVRDAEEGKTCWGCGTREDSLPSGRTLQACSGCKKANQRVFYCSRECQKRDWKLGVGGDPPHKETCAKILGGKDFRTAVPSVAPHAYVSKMIPQSDPGFRRSLELQHQIRLLTMKADVHPDYLLSVDYPDPDIGLIFPDVELATQFICARTRAFRSGDPGAVYILYTLLDMWFSNFTPSTGKFNLRKQLESEFGLDMDEAANYICEEPTEAELKEASEIALLSNRKLALV</sequence>